<keyword evidence="3" id="KW-1185">Reference proteome</keyword>
<feature type="transmembrane region" description="Helical" evidence="1">
    <location>
        <begin position="16"/>
        <end position="35"/>
    </location>
</feature>
<keyword evidence="1" id="KW-1133">Transmembrane helix</keyword>
<evidence type="ECO:0000313" key="3">
    <source>
        <dbReference type="Proteomes" id="UP001063782"/>
    </source>
</evidence>
<reference evidence="2" key="1">
    <citation type="submission" date="2021-12" db="EMBL/GenBank/DDBJ databases">
        <title>taxonomy of Moraxella sp. ZY201224.</title>
        <authorList>
            <person name="Li F."/>
        </authorList>
    </citation>
    <scope>NUCLEOTIDE SEQUENCE</scope>
    <source>
        <strain evidence="2">ZY201224</strain>
    </source>
</reference>
<protein>
    <submittedName>
        <fullName evidence="2">Uncharacterized protein</fullName>
    </submittedName>
</protein>
<organism evidence="2 3">
    <name type="scientific">Moraxella nasicaprae</name>
    <dbReference type="NCBI Taxonomy" id="2904122"/>
    <lineage>
        <taxon>Bacteria</taxon>
        <taxon>Pseudomonadati</taxon>
        <taxon>Pseudomonadota</taxon>
        <taxon>Gammaproteobacteria</taxon>
        <taxon>Moraxellales</taxon>
        <taxon>Moraxellaceae</taxon>
        <taxon>Moraxella</taxon>
    </lineage>
</organism>
<evidence type="ECO:0000256" key="1">
    <source>
        <dbReference type="SAM" id="Phobius"/>
    </source>
</evidence>
<accession>A0ABY6F5B2</accession>
<dbReference type="RefSeq" id="WP_263076771.1">
    <property type="nucleotide sequence ID" value="NZ_CP089977.1"/>
</dbReference>
<gene>
    <name evidence="2" type="ORF">LU297_02125</name>
</gene>
<proteinExistence type="predicted"/>
<dbReference type="Proteomes" id="UP001063782">
    <property type="component" value="Chromosome"/>
</dbReference>
<keyword evidence="1" id="KW-0472">Membrane</keyword>
<keyword evidence="1" id="KW-0812">Transmembrane</keyword>
<sequence>MMTIHFLTCPSEHQLWVIYLVVHALNGLLTAFIIGQSGGCSAVSY</sequence>
<dbReference type="EMBL" id="CP089977">
    <property type="protein sequence ID" value="UXZ05272.1"/>
    <property type="molecule type" value="Genomic_DNA"/>
</dbReference>
<name>A0ABY6F5B2_9GAMM</name>
<evidence type="ECO:0000313" key="2">
    <source>
        <dbReference type="EMBL" id="UXZ05272.1"/>
    </source>
</evidence>